<reference evidence="1 2" key="1">
    <citation type="submission" date="2019-08" db="EMBL/GenBank/DDBJ databases">
        <authorList>
            <person name="Alioto T."/>
            <person name="Alioto T."/>
            <person name="Gomez Garrido J."/>
        </authorList>
    </citation>
    <scope>NUCLEOTIDE SEQUENCE [LARGE SCALE GENOMIC DNA]</scope>
</reference>
<dbReference type="EMBL" id="CABPRJ010001945">
    <property type="protein sequence ID" value="VVC42329.1"/>
    <property type="molecule type" value="Genomic_DNA"/>
</dbReference>
<accession>A0A5E4NC88</accession>
<dbReference type="OrthoDB" id="6784356at2759"/>
<sequence>MLWPKANRNLILKKIEKFEELSKALDKLKIHIPCEFAKKPKTLLEDDDSVEAVPSHWYKNQKCAWPRKNEKKNGRCISLLNVIEFDYLKPCKLGNKGYFEQEDSNTRYLLNTHMALNTVNDIPTNSMVQTDNIASGILNIKIKLSLCAEHNLPGSSKIQRELFYKMNRTIYNIEHDIMSLSDKVDNLINRFKKTVIGFGEQLAVENIFQKEILFEILLLETEEDLLFESKLSKQEFRKKN</sequence>
<dbReference type="Proteomes" id="UP000325440">
    <property type="component" value="Unassembled WGS sequence"/>
</dbReference>
<evidence type="ECO:0000313" key="1">
    <source>
        <dbReference type="EMBL" id="VVC42329.1"/>
    </source>
</evidence>
<dbReference type="AlphaFoldDB" id="A0A5E4NC88"/>
<protein>
    <submittedName>
        <fullName evidence="1">Uncharacterized protein</fullName>
    </submittedName>
</protein>
<keyword evidence="2" id="KW-1185">Reference proteome</keyword>
<organism evidence="1 2">
    <name type="scientific">Cinara cedri</name>
    <dbReference type="NCBI Taxonomy" id="506608"/>
    <lineage>
        <taxon>Eukaryota</taxon>
        <taxon>Metazoa</taxon>
        <taxon>Ecdysozoa</taxon>
        <taxon>Arthropoda</taxon>
        <taxon>Hexapoda</taxon>
        <taxon>Insecta</taxon>
        <taxon>Pterygota</taxon>
        <taxon>Neoptera</taxon>
        <taxon>Paraneoptera</taxon>
        <taxon>Hemiptera</taxon>
        <taxon>Sternorrhyncha</taxon>
        <taxon>Aphidomorpha</taxon>
        <taxon>Aphidoidea</taxon>
        <taxon>Aphididae</taxon>
        <taxon>Lachninae</taxon>
        <taxon>Cinara</taxon>
    </lineage>
</organism>
<name>A0A5E4NC88_9HEMI</name>
<evidence type="ECO:0000313" key="2">
    <source>
        <dbReference type="Proteomes" id="UP000325440"/>
    </source>
</evidence>
<proteinExistence type="predicted"/>
<gene>
    <name evidence="1" type="ORF">CINCED_3A023284</name>
</gene>